<sequence length="161" mass="18248">MNRYKLLVFIPFVFLLMLTGCLSDSDPDPDGRSALDVETLNLINQYRKAKSLPLLKHSLVVYEQARIHSQNMADHNSPFGHSGYNFRLEQIKKFISVGIASELVAFNAVDNPAFQAYDTWVNDSTSKSHLDNSRYSHAGLAAVNSFDGRFYFTLILIQEKQ</sequence>
<comment type="caution">
    <text evidence="2">The sequence shown here is derived from an EMBL/GenBank/DDBJ whole genome shotgun (WGS) entry which is preliminary data.</text>
</comment>
<dbReference type="PANTHER" id="PTHR31157:SF1">
    <property type="entry name" value="SCP DOMAIN-CONTAINING PROTEIN"/>
    <property type="match status" value="1"/>
</dbReference>
<evidence type="ECO:0000313" key="2">
    <source>
        <dbReference type="EMBL" id="MEN7546686.1"/>
    </source>
</evidence>
<reference evidence="2 3" key="1">
    <citation type="submission" date="2024-04" db="EMBL/GenBank/DDBJ databases">
        <title>Novel genus in family Flammeovirgaceae.</title>
        <authorList>
            <person name="Nguyen T.H."/>
            <person name="Vuong T.Q."/>
            <person name="Le H."/>
            <person name="Kim S.-G."/>
        </authorList>
    </citation>
    <scope>NUCLEOTIDE SEQUENCE [LARGE SCALE GENOMIC DNA]</scope>
    <source>
        <strain evidence="2 3">JCM 23209</strain>
    </source>
</reference>
<evidence type="ECO:0000313" key="3">
    <source>
        <dbReference type="Proteomes" id="UP001403385"/>
    </source>
</evidence>
<proteinExistence type="predicted"/>
<dbReference type="InterPro" id="IPR035940">
    <property type="entry name" value="CAP_sf"/>
</dbReference>
<dbReference type="RefSeq" id="WP_346819468.1">
    <property type="nucleotide sequence ID" value="NZ_JBDKWZ010000001.1"/>
</dbReference>
<dbReference type="EMBL" id="JBDKWZ010000001">
    <property type="protein sequence ID" value="MEN7546686.1"/>
    <property type="molecule type" value="Genomic_DNA"/>
</dbReference>
<dbReference type="PANTHER" id="PTHR31157">
    <property type="entry name" value="SCP DOMAIN-CONTAINING PROTEIN"/>
    <property type="match status" value="1"/>
</dbReference>
<dbReference type="Pfam" id="PF00188">
    <property type="entry name" value="CAP"/>
    <property type="match status" value="1"/>
</dbReference>
<dbReference type="SUPFAM" id="SSF55797">
    <property type="entry name" value="PR-1-like"/>
    <property type="match status" value="1"/>
</dbReference>
<accession>A0AAW9S6X4</accession>
<feature type="domain" description="SCP" evidence="1">
    <location>
        <begin position="40"/>
        <end position="154"/>
    </location>
</feature>
<dbReference type="CDD" id="cd05379">
    <property type="entry name" value="CAP_bacterial"/>
    <property type="match status" value="1"/>
</dbReference>
<dbReference type="Gene3D" id="3.40.33.10">
    <property type="entry name" value="CAP"/>
    <property type="match status" value="1"/>
</dbReference>
<protein>
    <submittedName>
        <fullName evidence="2">CAP domain-containing protein</fullName>
    </submittedName>
</protein>
<keyword evidence="3" id="KW-1185">Reference proteome</keyword>
<dbReference type="InterPro" id="IPR014044">
    <property type="entry name" value="CAP_dom"/>
</dbReference>
<dbReference type="AlphaFoldDB" id="A0AAW9S6X4"/>
<evidence type="ECO:0000259" key="1">
    <source>
        <dbReference type="Pfam" id="PF00188"/>
    </source>
</evidence>
<dbReference type="PROSITE" id="PS51257">
    <property type="entry name" value="PROKAR_LIPOPROTEIN"/>
    <property type="match status" value="1"/>
</dbReference>
<organism evidence="2 3">
    <name type="scientific">Rapidithrix thailandica</name>
    <dbReference type="NCBI Taxonomy" id="413964"/>
    <lineage>
        <taxon>Bacteria</taxon>
        <taxon>Pseudomonadati</taxon>
        <taxon>Bacteroidota</taxon>
        <taxon>Cytophagia</taxon>
        <taxon>Cytophagales</taxon>
        <taxon>Flammeovirgaceae</taxon>
        <taxon>Rapidithrix</taxon>
    </lineage>
</organism>
<dbReference type="Proteomes" id="UP001403385">
    <property type="component" value="Unassembled WGS sequence"/>
</dbReference>
<gene>
    <name evidence="2" type="ORF">AAG747_02125</name>
</gene>
<name>A0AAW9S6X4_9BACT</name>